<dbReference type="GO" id="GO:0000785">
    <property type="term" value="C:chromatin"/>
    <property type="evidence" value="ECO:0007669"/>
    <property type="project" value="TreeGrafter"/>
</dbReference>
<dbReference type="Pfam" id="PF09724">
    <property type="entry name" value="Dcc1"/>
    <property type="match status" value="1"/>
</dbReference>
<evidence type="ECO:0000256" key="1">
    <source>
        <dbReference type="ARBA" id="ARBA00007017"/>
    </source>
</evidence>
<dbReference type="EMBL" id="JI171275">
    <property type="protein sequence ID" value="ADY45088.1"/>
    <property type="molecule type" value="mRNA"/>
</dbReference>
<evidence type="ECO:0000313" key="4">
    <source>
        <dbReference type="EMBL" id="ADY45088.1"/>
    </source>
</evidence>
<sequence length="250" mass="28109">MERFLKKTAVPGSSNAAAHRTLNASTTEVEVGQKQLPDVSLSMRSTRANIDNTKKLLDIAKLFDVKGEVQQIEFSSPLLSGDYRLIEVNPKLADRIESGERLVFRGELDDNPVLCTQQETYQVKEAETSNTLLVLPAVHFANEVGNGDHFLTARKVVAMHSQYVELRKLDVISLNRLKELLRENEIDWDETENPEQEGKSYTLDDLLDVVQMSEEQLMNALHYLPVIHQHGGLFTNAVIELSRPVVDGVD</sequence>
<dbReference type="GO" id="GO:0000775">
    <property type="term" value="C:chromosome, centromeric region"/>
    <property type="evidence" value="ECO:0007669"/>
    <property type="project" value="TreeGrafter"/>
</dbReference>
<name>F1L4N4_ASCSU</name>
<evidence type="ECO:0000256" key="2">
    <source>
        <dbReference type="ARBA" id="ARBA00017682"/>
    </source>
</evidence>
<keyword evidence="3" id="KW-0235">DNA replication</keyword>
<protein>
    <recommendedName>
        <fullName evidence="2">Sister chromatid cohesion protein DCC1</fullName>
    </recommendedName>
</protein>
<accession>F1L4N4</accession>
<evidence type="ECO:0000256" key="3">
    <source>
        <dbReference type="ARBA" id="ARBA00022705"/>
    </source>
</evidence>
<dbReference type="AlphaFoldDB" id="F1L4N4"/>
<dbReference type="GO" id="GO:0006260">
    <property type="term" value="P:DNA replication"/>
    <property type="evidence" value="ECO:0007669"/>
    <property type="project" value="UniProtKB-KW"/>
</dbReference>
<proteinExistence type="evidence at transcript level"/>
<comment type="similarity">
    <text evidence="1">Belongs to the DCC1 family.</text>
</comment>
<dbReference type="InterPro" id="IPR019128">
    <property type="entry name" value="Dcc1"/>
</dbReference>
<organism evidence="4">
    <name type="scientific">Ascaris suum</name>
    <name type="common">Pig roundworm</name>
    <name type="synonym">Ascaris lumbricoides</name>
    <dbReference type="NCBI Taxonomy" id="6253"/>
    <lineage>
        <taxon>Eukaryota</taxon>
        <taxon>Metazoa</taxon>
        <taxon>Ecdysozoa</taxon>
        <taxon>Nematoda</taxon>
        <taxon>Chromadorea</taxon>
        <taxon>Rhabditida</taxon>
        <taxon>Spirurina</taxon>
        <taxon>Ascaridomorpha</taxon>
        <taxon>Ascaridoidea</taxon>
        <taxon>Ascarididae</taxon>
        <taxon>Ascaris</taxon>
    </lineage>
</organism>
<dbReference type="PANTHER" id="PTHR13395">
    <property type="entry name" value="SISTER CHROMATID COHESION PROTEIN DCC1-RELATED"/>
    <property type="match status" value="1"/>
</dbReference>
<dbReference type="PANTHER" id="PTHR13395:SF6">
    <property type="entry name" value="SISTER CHROMATID COHESION PROTEIN DCC1"/>
    <property type="match status" value="1"/>
</dbReference>
<dbReference type="GO" id="GO:0034088">
    <property type="term" value="P:maintenance of mitotic sister chromatid cohesion"/>
    <property type="evidence" value="ECO:0007669"/>
    <property type="project" value="TreeGrafter"/>
</dbReference>
<reference evidence="4" key="1">
    <citation type="journal article" date="2011" name="Genome Res.">
        <title>Deep small RNA sequencing from the nematode Ascaris reveals conservation, functional diversification, and novel developmental profiles.</title>
        <authorList>
            <person name="Wang J."/>
            <person name="Czech B."/>
            <person name="Crunk A."/>
            <person name="Wallace A."/>
            <person name="Mitreva M."/>
            <person name="Hannon G.J."/>
            <person name="Davis R.E."/>
        </authorList>
    </citation>
    <scope>NUCLEOTIDE SEQUENCE</scope>
</reference>
<dbReference type="GO" id="GO:0031390">
    <property type="term" value="C:Ctf18 RFC-like complex"/>
    <property type="evidence" value="ECO:0007669"/>
    <property type="project" value="InterPro"/>
</dbReference>